<evidence type="ECO:0000313" key="3">
    <source>
        <dbReference type="Proteomes" id="UP001219525"/>
    </source>
</evidence>
<keyword evidence="3" id="KW-1185">Reference proteome</keyword>
<dbReference type="EMBL" id="JARJCW010000102">
    <property type="protein sequence ID" value="KAJ7194013.1"/>
    <property type="molecule type" value="Genomic_DNA"/>
</dbReference>
<keyword evidence="1" id="KW-1133">Transmembrane helix</keyword>
<feature type="non-terminal residue" evidence="2">
    <location>
        <position position="1"/>
    </location>
</feature>
<gene>
    <name evidence="2" type="ORF">GGX14DRAFT_546123</name>
</gene>
<keyword evidence="1" id="KW-0812">Transmembrane</keyword>
<keyword evidence="1" id="KW-0472">Membrane</keyword>
<protein>
    <submittedName>
        <fullName evidence="2">Uncharacterized protein</fullName>
    </submittedName>
</protein>
<evidence type="ECO:0000313" key="2">
    <source>
        <dbReference type="EMBL" id="KAJ7194013.1"/>
    </source>
</evidence>
<accession>A0AAD6Y2Y1</accession>
<evidence type="ECO:0000256" key="1">
    <source>
        <dbReference type="SAM" id="Phobius"/>
    </source>
</evidence>
<dbReference type="AlphaFoldDB" id="A0AAD6Y2Y1"/>
<dbReference type="Proteomes" id="UP001219525">
    <property type="component" value="Unassembled WGS sequence"/>
</dbReference>
<feature type="transmembrane region" description="Helical" evidence="1">
    <location>
        <begin position="108"/>
        <end position="126"/>
    </location>
</feature>
<reference evidence="2" key="1">
    <citation type="submission" date="2023-03" db="EMBL/GenBank/DDBJ databases">
        <title>Massive genome expansion in bonnet fungi (Mycena s.s.) driven by repeated elements and novel gene families across ecological guilds.</title>
        <authorList>
            <consortium name="Lawrence Berkeley National Laboratory"/>
            <person name="Harder C.B."/>
            <person name="Miyauchi S."/>
            <person name="Viragh M."/>
            <person name="Kuo A."/>
            <person name="Thoen E."/>
            <person name="Andreopoulos B."/>
            <person name="Lu D."/>
            <person name="Skrede I."/>
            <person name="Drula E."/>
            <person name="Henrissat B."/>
            <person name="Morin E."/>
            <person name="Kohler A."/>
            <person name="Barry K."/>
            <person name="LaButti K."/>
            <person name="Morin E."/>
            <person name="Salamov A."/>
            <person name="Lipzen A."/>
            <person name="Mereny Z."/>
            <person name="Hegedus B."/>
            <person name="Baldrian P."/>
            <person name="Stursova M."/>
            <person name="Weitz H."/>
            <person name="Taylor A."/>
            <person name="Grigoriev I.V."/>
            <person name="Nagy L.G."/>
            <person name="Martin F."/>
            <person name="Kauserud H."/>
        </authorList>
    </citation>
    <scope>NUCLEOTIDE SEQUENCE</scope>
    <source>
        <strain evidence="2">9144</strain>
    </source>
</reference>
<name>A0AAD6Y2Y1_9AGAR</name>
<sequence>MWNISAVFRLTAKAGIKLYGSPGKAEDQTRESYPTALSPILQSGKWDLAIKNGTERSKVGLGESQSHYSRIYSRHSTYAGVKQEDFDPYQLEEKPVPPRSFRLVKWEAYVHILGWPAQVIFGQLLLQGLGWGFLAVITTRGPLALPLATAVWAENNPHILTLGVTLLSTFLAACSSFFFSYALRRS</sequence>
<proteinExistence type="predicted"/>
<organism evidence="2 3">
    <name type="scientific">Mycena pura</name>
    <dbReference type="NCBI Taxonomy" id="153505"/>
    <lineage>
        <taxon>Eukaryota</taxon>
        <taxon>Fungi</taxon>
        <taxon>Dikarya</taxon>
        <taxon>Basidiomycota</taxon>
        <taxon>Agaricomycotina</taxon>
        <taxon>Agaricomycetes</taxon>
        <taxon>Agaricomycetidae</taxon>
        <taxon>Agaricales</taxon>
        <taxon>Marasmiineae</taxon>
        <taxon>Mycenaceae</taxon>
        <taxon>Mycena</taxon>
    </lineage>
</organism>
<feature type="transmembrane region" description="Helical" evidence="1">
    <location>
        <begin position="159"/>
        <end position="183"/>
    </location>
</feature>
<comment type="caution">
    <text evidence="2">The sequence shown here is derived from an EMBL/GenBank/DDBJ whole genome shotgun (WGS) entry which is preliminary data.</text>
</comment>